<dbReference type="InParanoid" id="A0A7J8BYH5"/>
<reference evidence="1 2" key="1">
    <citation type="journal article" date="2020" name="Nature">
        <title>Six reference-quality genomes reveal evolution of bat adaptations.</title>
        <authorList>
            <person name="Jebb D."/>
            <person name="Huang Z."/>
            <person name="Pippel M."/>
            <person name="Hughes G.M."/>
            <person name="Lavrichenko K."/>
            <person name="Devanna P."/>
            <person name="Winkler S."/>
            <person name="Jermiin L.S."/>
            <person name="Skirmuntt E.C."/>
            <person name="Katzourakis A."/>
            <person name="Burkitt-Gray L."/>
            <person name="Ray D.A."/>
            <person name="Sullivan K.A.M."/>
            <person name="Roscito J.G."/>
            <person name="Kirilenko B.M."/>
            <person name="Davalos L.M."/>
            <person name="Corthals A.P."/>
            <person name="Power M.L."/>
            <person name="Jones G."/>
            <person name="Ransome R.D."/>
            <person name="Dechmann D.K.N."/>
            <person name="Locatelli A.G."/>
            <person name="Puechmaille S.J."/>
            <person name="Fedrigo O."/>
            <person name="Jarvis E.D."/>
            <person name="Hiller M."/>
            <person name="Vernes S.C."/>
            <person name="Myers E.W."/>
            <person name="Teeling E.C."/>
        </authorList>
    </citation>
    <scope>NUCLEOTIDE SEQUENCE [LARGE SCALE GENOMIC DNA]</scope>
    <source>
        <strain evidence="1">MMolMol1</strain>
        <tissue evidence="1">Muscle</tissue>
    </source>
</reference>
<dbReference type="EMBL" id="JACASF010000022">
    <property type="protein sequence ID" value="KAF6403648.1"/>
    <property type="molecule type" value="Genomic_DNA"/>
</dbReference>
<gene>
    <name evidence="1" type="ORF">HJG59_010049</name>
</gene>
<dbReference type="Proteomes" id="UP000550707">
    <property type="component" value="Unassembled WGS sequence"/>
</dbReference>
<comment type="caution">
    <text evidence="1">The sequence shown here is derived from an EMBL/GenBank/DDBJ whole genome shotgun (WGS) entry which is preliminary data.</text>
</comment>
<dbReference type="AlphaFoldDB" id="A0A7J8BYH5"/>
<evidence type="ECO:0000313" key="1">
    <source>
        <dbReference type="EMBL" id="KAF6403648.1"/>
    </source>
</evidence>
<evidence type="ECO:0000313" key="2">
    <source>
        <dbReference type="Proteomes" id="UP000550707"/>
    </source>
</evidence>
<organism evidence="1 2">
    <name type="scientific">Molossus molossus</name>
    <name type="common">Pallas' mastiff bat</name>
    <name type="synonym">Vespertilio molossus</name>
    <dbReference type="NCBI Taxonomy" id="27622"/>
    <lineage>
        <taxon>Eukaryota</taxon>
        <taxon>Metazoa</taxon>
        <taxon>Chordata</taxon>
        <taxon>Craniata</taxon>
        <taxon>Vertebrata</taxon>
        <taxon>Euteleostomi</taxon>
        <taxon>Mammalia</taxon>
        <taxon>Eutheria</taxon>
        <taxon>Laurasiatheria</taxon>
        <taxon>Chiroptera</taxon>
        <taxon>Yangochiroptera</taxon>
        <taxon>Molossidae</taxon>
        <taxon>Molossus</taxon>
    </lineage>
</organism>
<name>A0A7J8BYH5_MOLMO</name>
<protein>
    <submittedName>
        <fullName evidence="1">Uncharacterized protein</fullName>
    </submittedName>
</protein>
<accession>A0A7J8BYH5</accession>
<keyword evidence="2" id="KW-1185">Reference proteome</keyword>
<sequence length="148" mass="16420">MSPWAAATEAAPSTTNSRVPLMQIVCYMRRTSQRGAPFSRWDCGDEKAVTCSHDQPCSTQSQGHGKLQIQSFYYESEGAHHSVEKKYIAQLCCRPGGQPATLTLLSGHPKACHKLVFSLFFPYKNKTSPGVERKTLMNIQDQAEVGRV</sequence>
<proteinExistence type="predicted"/>